<name>A0ACB8FRR1_9SAUR</name>
<dbReference type="EMBL" id="CM037619">
    <property type="protein sequence ID" value="KAH8008178.1"/>
    <property type="molecule type" value="Genomic_DNA"/>
</dbReference>
<protein>
    <submittedName>
        <fullName evidence="1">Uncharacterized protein</fullName>
    </submittedName>
</protein>
<evidence type="ECO:0000313" key="1">
    <source>
        <dbReference type="EMBL" id="KAH8008178.1"/>
    </source>
</evidence>
<sequence length="112" mass="12617">MSPPPWLRSCCPVQNKKRQRQEQIPIGLSTRISAFPITTQRIILQHLVSKQFAVHPGVTRDPEKPIYVISQEGGFDKGSESGQGQKIGTEFCCSGTSVCLFKMRKSIKRPRF</sequence>
<proteinExistence type="predicted"/>
<keyword evidence="2" id="KW-1185">Reference proteome</keyword>
<evidence type="ECO:0000313" key="2">
    <source>
        <dbReference type="Proteomes" id="UP000827872"/>
    </source>
</evidence>
<organism evidence="1 2">
    <name type="scientific">Sphaerodactylus townsendi</name>
    <dbReference type="NCBI Taxonomy" id="933632"/>
    <lineage>
        <taxon>Eukaryota</taxon>
        <taxon>Metazoa</taxon>
        <taxon>Chordata</taxon>
        <taxon>Craniata</taxon>
        <taxon>Vertebrata</taxon>
        <taxon>Euteleostomi</taxon>
        <taxon>Lepidosauria</taxon>
        <taxon>Squamata</taxon>
        <taxon>Bifurcata</taxon>
        <taxon>Gekkota</taxon>
        <taxon>Sphaerodactylidae</taxon>
        <taxon>Sphaerodactylus</taxon>
    </lineage>
</organism>
<dbReference type="Proteomes" id="UP000827872">
    <property type="component" value="Linkage Group LG06"/>
</dbReference>
<reference evidence="1" key="1">
    <citation type="submission" date="2021-08" db="EMBL/GenBank/DDBJ databases">
        <title>The first chromosome-level gecko genome reveals the dynamic sex chromosomes of Neotropical dwarf geckos (Sphaerodactylidae: Sphaerodactylus).</title>
        <authorList>
            <person name="Pinto B.J."/>
            <person name="Keating S.E."/>
            <person name="Gamble T."/>
        </authorList>
    </citation>
    <scope>NUCLEOTIDE SEQUENCE</scope>
    <source>
        <strain evidence="1">TG3544</strain>
    </source>
</reference>
<comment type="caution">
    <text evidence="1">The sequence shown here is derived from an EMBL/GenBank/DDBJ whole genome shotgun (WGS) entry which is preliminary data.</text>
</comment>
<accession>A0ACB8FRR1</accession>
<gene>
    <name evidence="1" type="ORF">K3G42_028193</name>
</gene>